<protein>
    <recommendedName>
        <fullName evidence="5">Secreted protein</fullName>
    </recommendedName>
</protein>
<feature type="chain" id="PRO_5038982762" description="Secreted protein" evidence="2">
    <location>
        <begin position="23"/>
        <end position="156"/>
    </location>
</feature>
<comment type="caution">
    <text evidence="3">The sequence shown here is derived from an EMBL/GenBank/DDBJ whole genome shotgun (WGS) entry which is preliminary data.</text>
</comment>
<feature type="region of interest" description="Disordered" evidence="1">
    <location>
        <begin position="28"/>
        <end position="50"/>
    </location>
</feature>
<evidence type="ECO:0008006" key="5">
    <source>
        <dbReference type="Google" id="ProtNLM"/>
    </source>
</evidence>
<dbReference type="AlphaFoldDB" id="A0A3N2H768"/>
<dbReference type="GeneID" id="301848440"/>
<dbReference type="PROSITE" id="PS51257">
    <property type="entry name" value="PROKAR_LIPOPROTEIN"/>
    <property type="match status" value="1"/>
</dbReference>
<evidence type="ECO:0000313" key="4">
    <source>
        <dbReference type="Proteomes" id="UP000274843"/>
    </source>
</evidence>
<proteinExistence type="predicted"/>
<organism evidence="3 4">
    <name type="scientific">Amycolatopsis thermoflava</name>
    <dbReference type="NCBI Taxonomy" id="84480"/>
    <lineage>
        <taxon>Bacteria</taxon>
        <taxon>Bacillati</taxon>
        <taxon>Actinomycetota</taxon>
        <taxon>Actinomycetes</taxon>
        <taxon>Pseudonocardiales</taxon>
        <taxon>Pseudonocardiaceae</taxon>
        <taxon>Amycolatopsis</taxon>
        <taxon>Amycolatopsis methanolica group</taxon>
    </lineage>
</organism>
<evidence type="ECO:0000313" key="3">
    <source>
        <dbReference type="EMBL" id="ROS44753.1"/>
    </source>
</evidence>
<dbReference type="EMBL" id="RKHY01000001">
    <property type="protein sequence ID" value="ROS44753.1"/>
    <property type="molecule type" value="Genomic_DNA"/>
</dbReference>
<reference evidence="3 4" key="1">
    <citation type="submission" date="2018-11" db="EMBL/GenBank/DDBJ databases">
        <title>Sequencing the genomes of 1000 actinobacteria strains.</title>
        <authorList>
            <person name="Klenk H.-P."/>
        </authorList>
    </citation>
    <scope>NUCLEOTIDE SEQUENCE [LARGE SCALE GENOMIC DNA]</scope>
    <source>
        <strain evidence="3 4">DSM 44348</strain>
    </source>
</reference>
<feature type="signal peptide" evidence="2">
    <location>
        <begin position="1"/>
        <end position="22"/>
    </location>
</feature>
<dbReference type="Proteomes" id="UP000274843">
    <property type="component" value="Unassembled WGS sequence"/>
</dbReference>
<keyword evidence="2" id="KW-0732">Signal</keyword>
<gene>
    <name evidence="3" type="ORF">EDD35_7204</name>
</gene>
<name>A0A3N2H768_9PSEU</name>
<sequence length="156" mass="15362">MDARVRSAGLALGAAALLFASACGGDSGSSGSQPATTTAAGTTASATPTSRPECAALVSTGQALVDTVTQFANGQATGEQVRVAAQELVASVEVVRTVVGADTAARLDEAKAALGRLQSALTAQPPDLPQVRAAANDALAALREAVTLCQASTPSR</sequence>
<evidence type="ECO:0000256" key="1">
    <source>
        <dbReference type="SAM" id="MobiDB-lite"/>
    </source>
</evidence>
<evidence type="ECO:0000256" key="2">
    <source>
        <dbReference type="SAM" id="SignalP"/>
    </source>
</evidence>
<accession>A0A3N2H768</accession>
<keyword evidence="4" id="KW-1185">Reference proteome</keyword>
<dbReference type="RefSeq" id="WP_228684600.1">
    <property type="nucleotide sequence ID" value="NZ_CBDRBK010000004.1"/>
</dbReference>